<reference evidence="1 2" key="1">
    <citation type="submission" date="2017-12" db="EMBL/GenBank/DDBJ databases">
        <title>Corynebacterium mastitidis 16-1433 Genome.</title>
        <authorList>
            <person name="Gulvik C.A."/>
        </authorList>
    </citation>
    <scope>NUCLEOTIDE SEQUENCE [LARGE SCALE GENOMIC DNA]</scope>
    <source>
        <strain evidence="1 2">16-1433</strain>
    </source>
</reference>
<comment type="caution">
    <text evidence="1">The sequence shown here is derived from an EMBL/GenBank/DDBJ whole genome shotgun (WGS) entry which is preliminary data.</text>
</comment>
<protein>
    <submittedName>
        <fullName evidence="1">TIGR03085 family protein</fullName>
    </submittedName>
</protein>
<dbReference type="NCBIfam" id="TIGR03085">
    <property type="entry name" value="TIGR03085 family metal-binding protein"/>
    <property type="match status" value="1"/>
</dbReference>
<name>A0A2N0X8N1_9CORY</name>
<proteinExistence type="predicted"/>
<dbReference type="InterPro" id="IPR017519">
    <property type="entry name" value="CHP03085"/>
</dbReference>
<dbReference type="NCBIfam" id="TIGR03083">
    <property type="entry name" value="maleylpyruvate isomerase family mycothiol-dependent enzyme"/>
    <property type="match status" value="1"/>
</dbReference>
<evidence type="ECO:0000313" key="2">
    <source>
        <dbReference type="Proteomes" id="UP000233249"/>
    </source>
</evidence>
<gene>
    <name evidence="1" type="ORF">CXB45_03550</name>
</gene>
<evidence type="ECO:0000313" key="1">
    <source>
        <dbReference type="EMBL" id="PKF69060.1"/>
    </source>
</evidence>
<dbReference type="OrthoDB" id="3268903at2"/>
<dbReference type="AlphaFoldDB" id="A0A2N0X8N1"/>
<accession>A0A2N0X8N1</accession>
<dbReference type="Proteomes" id="UP000233249">
    <property type="component" value="Unassembled WGS sequence"/>
</dbReference>
<organism evidence="1 2">
    <name type="scientific">Corynebacterium mastitidis</name>
    <dbReference type="NCBI Taxonomy" id="161890"/>
    <lineage>
        <taxon>Bacteria</taxon>
        <taxon>Bacillati</taxon>
        <taxon>Actinomycetota</taxon>
        <taxon>Actinomycetes</taxon>
        <taxon>Mycobacteriales</taxon>
        <taxon>Corynebacteriaceae</taxon>
        <taxon>Corynebacterium</taxon>
    </lineage>
</organism>
<dbReference type="STRING" id="1121365.GCA_000375365_00065"/>
<sequence>MLGRMSFVATERVRLRDLLLEVGPQALTLCEGWATRDMAAHLWLRERRPDAALGMFVSPLEEHLTSLTRRVQARPYEAVVREWGSGPGKASPVRFLDAAMNTAEHFIHHEDVRRGAGEAAPRDFSRRVNEALWRQCGRMSALLLRRSARPVVLEGAGMRPLVAADRRGVAERGDDVVRVKGEPGEILLWCCGRTAVEVEVEGPEDAIVRSSL</sequence>
<dbReference type="InterPro" id="IPR017517">
    <property type="entry name" value="Maleyloyr_isom"/>
</dbReference>
<dbReference type="EMBL" id="PJAF01000007">
    <property type="protein sequence ID" value="PKF69060.1"/>
    <property type="molecule type" value="Genomic_DNA"/>
</dbReference>